<keyword evidence="1" id="KW-0677">Repeat</keyword>
<dbReference type="Gene3D" id="3.50.50.60">
    <property type="entry name" value="FAD/NAD(P)-binding domain"/>
    <property type="match status" value="1"/>
</dbReference>
<dbReference type="Pfam" id="PF05199">
    <property type="entry name" value="GMC_oxred_C"/>
    <property type="match status" value="1"/>
</dbReference>
<dbReference type="Pfam" id="PF13450">
    <property type="entry name" value="NAD_binding_8"/>
    <property type="match status" value="1"/>
</dbReference>
<dbReference type="InterPro" id="IPR007867">
    <property type="entry name" value="GMC_OxRtase_C"/>
</dbReference>
<dbReference type="InterPro" id="IPR000177">
    <property type="entry name" value="Apple"/>
</dbReference>
<sequence>MGNHISHSIATVAILTCTVVGDTYDVIVIGSGPGGLVASEFLSRNASLSVLVLEAGGPSLQASGGTDVPGYAAVQGLTRFDIPGEYSNVAFQSDNKYRMNTDWIASPANLWLGKVVGGSSSLNGMLYFQTPDSYVTEASWPYNAASVAAGYTAIEQTFSYTNNPSPDGQRYLQEAYTIVGSALAAGGYKESAALNSDRNAKSKSFGHPPFAIKDGLRNSPAKTFLGAAKGRSNFKLITGATVQYIVQSKGQASGVVYQQNGNTITVNLSARGAVVVAGSAVMTPKILMQSGVGPKSQLQLLANTGAFPGVSKDASTWAVNENVGNSLFDTHQLLMTFSRSDMKTFLHSQSPSAAIQQYMTSGHSGPWASPDPVLMAYENYNINGRDYQFQVTTFCHGFNGGTQNDLGVAVYVNNPVSRDAARFTPDGKYHLDTSRSMYNDQRDTTAMANFVDKLRSMLSKQGVREVGPSATLSSLNLVQSRVEGANHYGGSCYTSGDGSDSSRCADETFRVVGTKNIFVGDGSLMKTGTVNPYGFIMYAGYQTGVNVAKAVGSYSSVTPPPATCTAYENDVDYYGNDVGSTQRASADFCCSDCVAQSGCTVYVWNSHNGGTCWLKSKRGTKSALPGAKSASVGSATPTPPPAPGSCSAFENDVDYYGNDVGSTQRSSADSCCADCAAKPGCTLYVWNSHNGGTCWLKSKRGAKSTLLGARSGSLGTTTPTSTPVTPSPTPSPTTSPTPAPGSCSSFENDVDYYGNDVGSTQRANAKFCCADCAAKPGCTLYVWNSHNGGTCWLKSKRGTKSTLPGAKSGAIAATNPICGIPEPATDFTGQDVANVPGSSPGDCCTACQNNKACNAWSLWNNVCWLKSGHNGRKAAPGTIAGIVNKCSILEVGVDYVGNDIAQAAAVVADDCCAICRNTNGCGAFSWYQGMCYMKSSKGATKANGGVISASVVQ</sequence>
<dbReference type="SUPFAM" id="SSF51905">
    <property type="entry name" value="FAD/NAD(P)-binding domain"/>
    <property type="match status" value="1"/>
</dbReference>
<dbReference type="EMBL" id="JNBR01000378">
    <property type="protein sequence ID" value="OQR94062.1"/>
    <property type="molecule type" value="Genomic_DNA"/>
</dbReference>
<dbReference type="GO" id="GO:0050660">
    <property type="term" value="F:flavin adenine dinucleotide binding"/>
    <property type="evidence" value="ECO:0007669"/>
    <property type="project" value="InterPro"/>
</dbReference>
<dbReference type="EMBL" id="KM038398">
    <property type="protein sequence ID" value="AIG55859.1"/>
    <property type="molecule type" value="Genomic_DNA"/>
</dbReference>
<evidence type="ECO:0000256" key="4">
    <source>
        <dbReference type="SAM" id="SignalP"/>
    </source>
</evidence>
<reference evidence="6 8" key="1">
    <citation type="journal article" date="2014" name="Genome Biol. Evol.">
        <title>The secreted proteins of Achlya hypogyna and Thraustotheca clavata identify the ancestral oomycete secretome and reveal gene acquisitions by horizontal gene transfer.</title>
        <authorList>
            <person name="Misner I."/>
            <person name="Blouin N."/>
            <person name="Leonard G."/>
            <person name="Richards T.A."/>
            <person name="Lane C.E."/>
        </authorList>
    </citation>
    <scope>NUCLEOTIDE SEQUENCE</scope>
    <source>
        <strain evidence="6 8">ATCC 48635</strain>
    </source>
</reference>
<keyword evidence="2" id="KW-1015">Disulfide bond</keyword>
<keyword evidence="4" id="KW-0732">Signal</keyword>
<dbReference type="GO" id="GO:0016614">
    <property type="term" value="F:oxidoreductase activity, acting on CH-OH group of donors"/>
    <property type="evidence" value="ECO:0007669"/>
    <property type="project" value="InterPro"/>
</dbReference>
<keyword evidence="8" id="KW-1185">Reference proteome</keyword>
<dbReference type="GO" id="GO:0006508">
    <property type="term" value="P:proteolysis"/>
    <property type="evidence" value="ECO:0007669"/>
    <property type="project" value="InterPro"/>
</dbReference>
<name>A0A0A7CN57_ACHHY</name>
<dbReference type="SUPFAM" id="SSF54373">
    <property type="entry name" value="FAD-linked reductases, C-terminal domain"/>
    <property type="match status" value="1"/>
</dbReference>
<feature type="region of interest" description="Disordered" evidence="3">
    <location>
        <begin position="708"/>
        <end position="742"/>
    </location>
</feature>
<dbReference type="CDD" id="cd01100">
    <property type="entry name" value="APPLE_Factor_XI_like"/>
    <property type="match status" value="5"/>
</dbReference>
<feature type="compositionally biased region" description="Pro residues" evidence="3">
    <location>
        <begin position="725"/>
        <end position="739"/>
    </location>
</feature>
<proteinExistence type="predicted"/>
<feature type="signal peptide" evidence="4">
    <location>
        <begin position="1"/>
        <end position="21"/>
    </location>
</feature>
<evidence type="ECO:0000313" key="8">
    <source>
        <dbReference type="Proteomes" id="UP000243579"/>
    </source>
</evidence>
<dbReference type="Pfam" id="PF00024">
    <property type="entry name" value="PAN_1"/>
    <property type="match status" value="1"/>
</dbReference>
<dbReference type="AlphaFoldDB" id="A0A0A7CN57"/>
<dbReference type="Pfam" id="PF00732">
    <property type="entry name" value="GMC_oxred_N"/>
    <property type="match status" value="1"/>
</dbReference>
<evidence type="ECO:0000256" key="2">
    <source>
        <dbReference type="ARBA" id="ARBA00023157"/>
    </source>
</evidence>
<feature type="region of interest" description="Disordered" evidence="3">
    <location>
        <begin position="624"/>
        <end position="644"/>
    </location>
</feature>
<dbReference type="Pfam" id="PF14295">
    <property type="entry name" value="PAN_4"/>
    <property type="match status" value="4"/>
</dbReference>
<organism evidence="6">
    <name type="scientific">Achlya hypogyna</name>
    <name type="common">Oomycete</name>
    <name type="synonym">Protoachlya hypogyna</name>
    <dbReference type="NCBI Taxonomy" id="1202772"/>
    <lineage>
        <taxon>Eukaryota</taxon>
        <taxon>Sar</taxon>
        <taxon>Stramenopiles</taxon>
        <taxon>Oomycota</taxon>
        <taxon>Saprolegniomycetes</taxon>
        <taxon>Saprolegniales</taxon>
        <taxon>Achlyaceae</taxon>
        <taxon>Achlya</taxon>
    </lineage>
</organism>
<protein>
    <submittedName>
        <fullName evidence="7">Carbohydrate-binding protein</fullName>
    </submittedName>
    <submittedName>
        <fullName evidence="6">Secreted protein</fullName>
    </submittedName>
</protein>
<evidence type="ECO:0000259" key="5">
    <source>
        <dbReference type="PROSITE" id="PS00624"/>
    </source>
</evidence>
<feature type="chain" id="PRO_5002038118" evidence="4">
    <location>
        <begin position="22"/>
        <end position="953"/>
    </location>
</feature>
<dbReference type="InterPro" id="IPR003609">
    <property type="entry name" value="Pan_app"/>
</dbReference>
<dbReference type="Proteomes" id="UP000243579">
    <property type="component" value="Unassembled WGS sequence"/>
</dbReference>
<evidence type="ECO:0000313" key="7">
    <source>
        <dbReference type="EMBL" id="OQR94062.1"/>
    </source>
</evidence>
<dbReference type="PANTHER" id="PTHR47190">
    <property type="entry name" value="DEHYDROGENASE, PUTATIVE-RELATED"/>
    <property type="match status" value="1"/>
</dbReference>
<evidence type="ECO:0000256" key="1">
    <source>
        <dbReference type="ARBA" id="ARBA00022737"/>
    </source>
</evidence>
<dbReference type="SUPFAM" id="SSF57414">
    <property type="entry name" value="Hairpin loop containing domain-like"/>
    <property type="match status" value="1"/>
</dbReference>
<dbReference type="PROSITE" id="PS00624">
    <property type="entry name" value="GMC_OXRED_2"/>
    <property type="match status" value="1"/>
</dbReference>
<evidence type="ECO:0000256" key="3">
    <source>
        <dbReference type="SAM" id="MobiDB-lite"/>
    </source>
</evidence>
<dbReference type="GO" id="GO:0005576">
    <property type="term" value="C:extracellular region"/>
    <property type="evidence" value="ECO:0007669"/>
    <property type="project" value="InterPro"/>
</dbReference>
<dbReference type="STRING" id="1202772.A0A0A7CN57"/>
<dbReference type="Gene3D" id="3.30.410.10">
    <property type="entry name" value="Cholesterol Oxidase, domain 2"/>
    <property type="match status" value="1"/>
</dbReference>
<dbReference type="InterPro" id="IPR000172">
    <property type="entry name" value="GMC_OxRdtase_N"/>
</dbReference>
<gene>
    <name evidence="7" type="ORF">ACHHYP_01876</name>
</gene>
<dbReference type="SMART" id="SM00223">
    <property type="entry name" value="APPLE"/>
    <property type="match status" value="5"/>
</dbReference>
<dbReference type="Gene3D" id="3.50.4.10">
    <property type="entry name" value="Hepatocyte Growth Factor"/>
    <property type="match status" value="5"/>
</dbReference>
<accession>A0A0A7CN57</accession>
<evidence type="ECO:0000313" key="6">
    <source>
        <dbReference type="EMBL" id="AIG55859.1"/>
    </source>
</evidence>
<feature type="domain" description="Glucose-methanol-choline oxidoreductase N-terminal" evidence="5">
    <location>
        <begin position="279"/>
        <end position="293"/>
    </location>
</feature>
<feature type="compositionally biased region" description="Low complexity" evidence="3">
    <location>
        <begin position="711"/>
        <end position="724"/>
    </location>
</feature>
<dbReference type="InterPro" id="IPR053208">
    <property type="entry name" value="GMC_Oxidoreductase_CD"/>
</dbReference>
<dbReference type="OrthoDB" id="413885at2759"/>
<dbReference type="InterPro" id="IPR036188">
    <property type="entry name" value="FAD/NAD-bd_sf"/>
</dbReference>
<dbReference type="PANTHER" id="PTHR47190:SF2">
    <property type="entry name" value="CELLOBIOSE DEHYDROGENASE (AFU_ORTHOLOGUE AFUA_2G17620)"/>
    <property type="match status" value="1"/>
</dbReference>